<dbReference type="EMBL" id="VSRR010000511">
    <property type="protein sequence ID" value="MPC16498.1"/>
    <property type="molecule type" value="Genomic_DNA"/>
</dbReference>
<gene>
    <name evidence="1" type="ORF">E2C01_009322</name>
</gene>
<keyword evidence="2" id="KW-1185">Reference proteome</keyword>
<organism evidence="1 2">
    <name type="scientific">Portunus trituberculatus</name>
    <name type="common">Swimming crab</name>
    <name type="synonym">Neptunus trituberculatus</name>
    <dbReference type="NCBI Taxonomy" id="210409"/>
    <lineage>
        <taxon>Eukaryota</taxon>
        <taxon>Metazoa</taxon>
        <taxon>Ecdysozoa</taxon>
        <taxon>Arthropoda</taxon>
        <taxon>Crustacea</taxon>
        <taxon>Multicrustacea</taxon>
        <taxon>Malacostraca</taxon>
        <taxon>Eumalacostraca</taxon>
        <taxon>Eucarida</taxon>
        <taxon>Decapoda</taxon>
        <taxon>Pleocyemata</taxon>
        <taxon>Brachyura</taxon>
        <taxon>Eubrachyura</taxon>
        <taxon>Portunoidea</taxon>
        <taxon>Portunidae</taxon>
        <taxon>Portuninae</taxon>
        <taxon>Portunus</taxon>
    </lineage>
</organism>
<reference evidence="1 2" key="1">
    <citation type="submission" date="2019-05" db="EMBL/GenBank/DDBJ databases">
        <title>Another draft genome of Portunus trituberculatus and its Hox gene families provides insights of decapod evolution.</title>
        <authorList>
            <person name="Jeong J.-H."/>
            <person name="Song I."/>
            <person name="Kim S."/>
            <person name="Choi T."/>
            <person name="Kim D."/>
            <person name="Ryu S."/>
            <person name="Kim W."/>
        </authorList>
    </citation>
    <scope>NUCLEOTIDE SEQUENCE [LARGE SCALE GENOMIC DNA]</scope>
    <source>
        <tissue evidence="1">Muscle</tissue>
    </source>
</reference>
<comment type="caution">
    <text evidence="1">The sequence shown here is derived from an EMBL/GenBank/DDBJ whole genome shotgun (WGS) entry which is preliminary data.</text>
</comment>
<dbReference type="AlphaFoldDB" id="A0A5B7D4I9"/>
<dbReference type="Proteomes" id="UP000324222">
    <property type="component" value="Unassembled WGS sequence"/>
</dbReference>
<accession>A0A5B7D4I9</accession>
<name>A0A5B7D4I9_PORTR</name>
<sequence length="67" mass="7938">MRYHNLAIPGQLTVQLQHFEAIQVEMSQFVAIQVEMSQFEAMQHNNENIMHYGEHEIENILIKKKKT</sequence>
<proteinExistence type="predicted"/>
<protein>
    <submittedName>
        <fullName evidence="1">Uncharacterized protein</fullName>
    </submittedName>
</protein>
<evidence type="ECO:0000313" key="2">
    <source>
        <dbReference type="Proteomes" id="UP000324222"/>
    </source>
</evidence>
<evidence type="ECO:0000313" key="1">
    <source>
        <dbReference type="EMBL" id="MPC16498.1"/>
    </source>
</evidence>